<name>A0A9P6UYZ5_9FUNG</name>
<feature type="compositionally biased region" description="Polar residues" evidence="2">
    <location>
        <begin position="283"/>
        <end position="306"/>
    </location>
</feature>
<accession>A0A9P6UYZ5</accession>
<dbReference type="InterPro" id="IPR003307">
    <property type="entry name" value="W2_domain"/>
</dbReference>
<dbReference type="Gene3D" id="1.25.40.180">
    <property type="match status" value="1"/>
</dbReference>
<feature type="compositionally biased region" description="Acidic residues" evidence="2">
    <location>
        <begin position="311"/>
        <end position="327"/>
    </location>
</feature>
<proteinExistence type="predicted"/>
<keyword evidence="5" id="KW-1185">Reference proteome</keyword>
<organism evidence="4 5">
    <name type="scientific">Dissophora globulifera</name>
    <dbReference type="NCBI Taxonomy" id="979702"/>
    <lineage>
        <taxon>Eukaryota</taxon>
        <taxon>Fungi</taxon>
        <taxon>Fungi incertae sedis</taxon>
        <taxon>Mucoromycota</taxon>
        <taxon>Mortierellomycotina</taxon>
        <taxon>Mortierellomycetes</taxon>
        <taxon>Mortierellales</taxon>
        <taxon>Mortierellaceae</taxon>
        <taxon>Dissophora</taxon>
    </lineage>
</organism>
<feature type="region of interest" description="Disordered" evidence="2">
    <location>
        <begin position="241"/>
        <end position="332"/>
    </location>
</feature>
<feature type="compositionally biased region" description="Acidic residues" evidence="2">
    <location>
        <begin position="259"/>
        <end position="276"/>
    </location>
</feature>
<feature type="region of interest" description="Disordered" evidence="2">
    <location>
        <begin position="544"/>
        <end position="578"/>
    </location>
</feature>
<dbReference type="InterPro" id="IPR016024">
    <property type="entry name" value="ARM-type_fold"/>
</dbReference>
<dbReference type="OrthoDB" id="2290605at2759"/>
<protein>
    <recommendedName>
        <fullName evidence="3">W2 domain-containing protein</fullName>
    </recommendedName>
</protein>
<gene>
    <name evidence="4" type="ORF">BGZ99_008634</name>
</gene>
<dbReference type="Proteomes" id="UP000738325">
    <property type="component" value="Unassembled WGS sequence"/>
</dbReference>
<evidence type="ECO:0000313" key="4">
    <source>
        <dbReference type="EMBL" id="KAG0326977.1"/>
    </source>
</evidence>
<feature type="region of interest" description="Disordered" evidence="2">
    <location>
        <begin position="596"/>
        <end position="620"/>
    </location>
</feature>
<dbReference type="Pfam" id="PF02020">
    <property type="entry name" value="W2"/>
    <property type="match status" value="1"/>
</dbReference>
<feature type="coiled-coil region" evidence="1">
    <location>
        <begin position="91"/>
        <end position="175"/>
    </location>
</feature>
<feature type="domain" description="W2" evidence="3">
    <location>
        <begin position="356"/>
        <end position="552"/>
    </location>
</feature>
<keyword evidence="1" id="KW-0175">Coiled coil</keyword>
<dbReference type="AlphaFoldDB" id="A0A9P6UYZ5"/>
<sequence length="667" mass="73733">MVMVANQYLFINLLCRSRSTDAVDDPLSRIGTSVDSVDNVAFDGDDMDLNHSTDSIDATDSDSSMADAEASVRPLAAHLLLRSEGGKLERKSRLKRKIDRLRAKNATLKSTVTQIKSDLALERQKRSTMDQIYLSIKKDLNLKLEAEETKVLSLKAEIEQMAAEMKDMKERLASTSVSVEADDKASSRYKIEYDSSTYSLSNGITSIGGLIMSCHANLDLIDGQDDSEEFLRGTHLLPSSALQGSSKSLSDSTFATMSSDDDDMDDEDQSDDDDGSGDVVSALFSQTPSLVTSASSQRGSVTSPSSLPGLVEEESEDMEESDEDPTDDSTPRTMMEIILQRQRTRSPEDDVKDPPADANETFETMAQKALFHAIRSKFTVAQAHLQLEELIVKYDARLEQAVDVIAKEVSQWWEDERVATGGPISGGWGVEDVVIDRETGEQGSPKTALERRVNSFFGPLLLQFVASLREQKMLLEKLETYAKANTRWMKNHNAVLVALYKFDVVESEAVLEWWQGLTEPQGVFGHGGDNLRSLSAKFVAWLEDEEDDSDSEDDDEDSDADSSCVDDDDSDDDLEDADEDVMEQDEETMLETILDLAFPAEDNTNSSSNVGKDKDMPQESLLAESKRKISFCTNNMYYSQDGKAFCREDATAAGDLDTDEGAVKKHV</sequence>
<evidence type="ECO:0000313" key="5">
    <source>
        <dbReference type="Proteomes" id="UP000738325"/>
    </source>
</evidence>
<dbReference type="PROSITE" id="PS51363">
    <property type="entry name" value="W2"/>
    <property type="match status" value="1"/>
</dbReference>
<dbReference type="SMART" id="SM00515">
    <property type="entry name" value="eIF5C"/>
    <property type="match status" value="1"/>
</dbReference>
<evidence type="ECO:0000259" key="3">
    <source>
        <dbReference type="PROSITE" id="PS51363"/>
    </source>
</evidence>
<reference evidence="4" key="1">
    <citation type="journal article" date="2020" name="Fungal Divers.">
        <title>Resolving the Mortierellaceae phylogeny through synthesis of multi-gene phylogenetics and phylogenomics.</title>
        <authorList>
            <person name="Vandepol N."/>
            <person name="Liber J."/>
            <person name="Desiro A."/>
            <person name="Na H."/>
            <person name="Kennedy M."/>
            <person name="Barry K."/>
            <person name="Grigoriev I.V."/>
            <person name="Miller A.N."/>
            <person name="O'Donnell K."/>
            <person name="Stajich J.E."/>
            <person name="Bonito G."/>
        </authorList>
    </citation>
    <scope>NUCLEOTIDE SEQUENCE</scope>
    <source>
        <strain evidence="4">REB-010B</strain>
    </source>
</reference>
<feature type="compositionally biased region" description="Low complexity" evidence="2">
    <location>
        <begin position="241"/>
        <end position="258"/>
    </location>
</feature>
<dbReference type="EMBL" id="JAAAIP010000068">
    <property type="protein sequence ID" value="KAG0326977.1"/>
    <property type="molecule type" value="Genomic_DNA"/>
</dbReference>
<comment type="caution">
    <text evidence="4">The sequence shown here is derived from an EMBL/GenBank/DDBJ whole genome shotgun (WGS) entry which is preliminary data.</text>
</comment>
<dbReference type="SUPFAM" id="SSF48371">
    <property type="entry name" value="ARM repeat"/>
    <property type="match status" value="1"/>
</dbReference>
<evidence type="ECO:0000256" key="2">
    <source>
        <dbReference type="SAM" id="MobiDB-lite"/>
    </source>
</evidence>
<evidence type="ECO:0000256" key="1">
    <source>
        <dbReference type="SAM" id="Coils"/>
    </source>
</evidence>